<evidence type="ECO:0000259" key="8">
    <source>
        <dbReference type="Pfam" id="PF01545"/>
    </source>
</evidence>
<organism evidence="10 11">
    <name type="scientific">Echinicola arenosa</name>
    <dbReference type="NCBI Taxonomy" id="2774144"/>
    <lineage>
        <taxon>Bacteria</taxon>
        <taxon>Pseudomonadati</taxon>
        <taxon>Bacteroidota</taxon>
        <taxon>Cytophagia</taxon>
        <taxon>Cytophagales</taxon>
        <taxon>Cyclobacteriaceae</taxon>
        <taxon>Echinicola</taxon>
    </lineage>
</organism>
<dbReference type="EMBL" id="JACYTQ010000001">
    <property type="protein sequence ID" value="MBD8487403.1"/>
    <property type="molecule type" value="Genomic_DNA"/>
</dbReference>
<name>A0ABR9AFD6_9BACT</name>
<dbReference type="InterPro" id="IPR058533">
    <property type="entry name" value="Cation_efflux_TM"/>
</dbReference>
<dbReference type="Gene3D" id="1.20.1510.10">
    <property type="entry name" value="Cation efflux protein transmembrane domain"/>
    <property type="match status" value="1"/>
</dbReference>
<dbReference type="RefSeq" id="WP_192007252.1">
    <property type="nucleotide sequence ID" value="NZ_JACYTQ010000001.1"/>
</dbReference>
<dbReference type="InterPro" id="IPR002524">
    <property type="entry name" value="Cation_efflux"/>
</dbReference>
<gene>
    <name evidence="10" type="ORF">IFO69_01455</name>
</gene>
<keyword evidence="3" id="KW-0813">Transport</keyword>
<evidence type="ECO:0000256" key="4">
    <source>
        <dbReference type="ARBA" id="ARBA00022692"/>
    </source>
</evidence>
<dbReference type="SUPFAM" id="SSF160240">
    <property type="entry name" value="Cation efflux protein cytoplasmic domain-like"/>
    <property type="match status" value="1"/>
</dbReference>
<dbReference type="InterPro" id="IPR027469">
    <property type="entry name" value="Cation_efflux_TMD_sf"/>
</dbReference>
<feature type="transmembrane region" description="Helical" evidence="7">
    <location>
        <begin position="177"/>
        <end position="195"/>
    </location>
</feature>
<evidence type="ECO:0000256" key="7">
    <source>
        <dbReference type="SAM" id="Phobius"/>
    </source>
</evidence>
<dbReference type="InterPro" id="IPR050291">
    <property type="entry name" value="CDF_Transporter"/>
</dbReference>
<comment type="similarity">
    <text evidence="2">Belongs to the cation diffusion facilitator (CDF) transporter (TC 2.A.4) family.</text>
</comment>
<feature type="domain" description="Cation efflux protein cytoplasmic" evidence="9">
    <location>
        <begin position="218"/>
        <end position="286"/>
    </location>
</feature>
<evidence type="ECO:0000256" key="5">
    <source>
        <dbReference type="ARBA" id="ARBA00022989"/>
    </source>
</evidence>
<evidence type="ECO:0000259" key="9">
    <source>
        <dbReference type="Pfam" id="PF16916"/>
    </source>
</evidence>
<dbReference type="PANTHER" id="PTHR43840:SF15">
    <property type="entry name" value="MITOCHONDRIAL METAL TRANSPORTER 1-RELATED"/>
    <property type="match status" value="1"/>
</dbReference>
<accession>A0ABR9AFD6</accession>
<sequence>MNNPRKHWIIASFVISVLLLILKFYSYYLTRSNAILTDALESIVNVVASGFAFYSIHLSSMPRDQNHPYGHGKIEFFSAGIEGVLIILAGFFIIYQSIIGFIFPSVLRSLPYGMALVGFSGAINGFLGYMLFKKGKEHNSLTLEADGRHILTDAFSSFVLIIGVGIIYYTGLDVLDGVFSILFALYIIYNGYGLVRKSVAGLMDERNPTSMIAMVKVLNKHRKNNWIDIHNMRAQQYGADKHIDLHLTLPYYFELREVHEEVERVEEVLEKNMLGNVEIFVHADPCLPEKCCHYCQVKDCPVRKYPKSQKINWNVNNMSQNQKHYHELSENIRGGKFM</sequence>
<feature type="transmembrane region" description="Helical" evidence="7">
    <location>
        <begin position="34"/>
        <end position="56"/>
    </location>
</feature>
<evidence type="ECO:0000256" key="3">
    <source>
        <dbReference type="ARBA" id="ARBA00022448"/>
    </source>
</evidence>
<dbReference type="InterPro" id="IPR036837">
    <property type="entry name" value="Cation_efflux_CTD_sf"/>
</dbReference>
<reference evidence="10 11" key="1">
    <citation type="submission" date="2020-09" db="EMBL/GenBank/DDBJ databases">
        <title>Echinicola sp. CAU 1574 isolated from sand of Sido Beach.</title>
        <authorList>
            <person name="Kim W."/>
        </authorList>
    </citation>
    <scope>NUCLEOTIDE SEQUENCE [LARGE SCALE GENOMIC DNA]</scope>
    <source>
        <strain evidence="10 11">CAU 1574</strain>
    </source>
</reference>
<dbReference type="SUPFAM" id="SSF161111">
    <property type="entry name" value="Cation efflux protein transmembrane domain-like"/>
    <property type="match status" value="1"/>
</dbReference>
<evidence type="ECO:0000256" key="1">
    <source>
        <dbReference type="ARBA" id="ARBA00004141"/>
    </source>
</evidence>
<dbReference type="NCBIfam" id="TIGR01297">
    <property type="entry name" value="CDF"/>
    <property type="match status" value="1"/>
</dbReference>
<feature type="transmembrane region" description="Helical" evidence="7">
    <location>
        <begin position="7"/>
        <end position="28"/>
    </location>
</feature>
<dbReference type="Proteomes" id="UP000647133">
    <property type="component" value="Unassembled WGS sequence"/>
</dbReference>
<evidence type="ECO:0000313" key="11">
    <source>
        <dbReference type="Proteomes" id="UP000647133"/>
    </source>
</evidence>
<dbReference type="Pfam" id="PF16916">
    <property type="entry name" value="ZT_dimer"/>
    <property type="match status" value="1"/>
</dbReference>
<protein>
    <submittedName>
        <fullName evidence="10">Cation transporter</fullName>
    </submittedName>
</protein>
<feature type="transmembrane region" description="Helical" evidence="7">
    <location>
        <begin position="109"/>
        <end position="129"/>
    </location>
</feature>
<keyword evidence="4 7" id="KW-0812">Transmembrane</keyword>
<feature type="transmembrane region" description="Helical" evidence="7">
    <location>
        <begin position="76"/>
        <end position="103"/>
    </location>
</feature>
<keyword evidence="6 7" id="KW-0472">Membrane</keyword>
<dbReference type="Pfam" id="PF01545">
    <property type="entry name" value="Cation_efflux"/>
    <property type="match status" value="1"/>
</dbReference>
<evidence type="ECO:0000256" key="6">
    <source>
        <dbReference type="ARBA" id="ARBA00023136"/>
    </source>
</evidence>
<evidence type="ECO:0000313" key="10">
    <source>
        <dbReference type="EMBL" id="MBD8487403.1"/>
    </source>
</evidence>
<comment type="subcellular location">
    <subcellularLocation>
        <location evidence="1">Membrane</location>
        <topology evidence="1">Multi-pass membrane protein</topology>
    </subcellularLocation>
</comment>
<keyword evidence="11" id="KW-1185">Reference proteome</keyword>
<keyword evidence="5 7" id="KW-1133">Transmembrane helix</keyword>
<feature type="domain" description="Cation efflux protein transmembrane" evidence="8">
    <location>
        <begin position="9"/>
        <end position="203"/>
    </location>
</feature>
<comment type="caution">
    <text evidence="10">The sequence shown here is derived from an EMBL/GenBank/DDBJ whole genome shotgun (WGS) entry which is preliminary data.</text>
</comment>
<proteinExistence type="inferred from homology"/>
<evidence type="ECO:0000256" key="2">
    <source>
        <dbReference type="ARBA" id="ARBA00008114"/>
    </source>
</evidence>
<dbReference type="Gene3D" id="3.30.70.1350">
    <property type="entry name" value="Cation efflux protein, cytoplasmic domain"/>
    <property type="match status" value="1"/>
</dbReference>
<dbReference type="PANTHER" id="PTHR43840">
    <property type="entry name" value="MITOCHONDRIAL METAL TRANSPORTER 1-RELATED"/>
    <property type="match status" value="1"/>
</dbReference>
<feature type="transmembrane region" description="Helical" evidence="7">
    <location>
        <begin position="150"/>
        <end position="171"/>
    </location>
</feature>
<dbReference type="InterPro" id="IPR027470">
    <property type="entry name" value="Cation_efflux_CTD"/>
</dbReference>